<evidence type="ECO:0000256" key="2">
    <source>
        <dbReference type="ARBA" id="ARBA00022527"/>
    </source>
</evidence>
<feature type="chain" id="PRO_5032281155" evidence="14">
    <location>
        <begin position="23"/>
        <end position="927"/>
    </location>
</feature>
<dbReference type="PROSITE" id="PS50011">
    <property type="entry name" value="PROTEIN_KINASE_DOM"/>
    <property type="match status" value="2"/>
</dbReference>
<dbReference type="GO" id="GO:0004674">
    <property type="term" value="F:protein serine/threonine kinase activity"/>
    <property type="evidence" value="ECO:0007669"/>
    <property type="project" value="UniProtKB-KW"/>
</dbReference>
<evidence type="ECO:0000256" key="9">
    <source>
        <dbReference type="ARBA" id="ARBA00022840"/>
    </source>
</evidence>
<feature type="domain" description="Gnk2-homologous" evidence="16">
    <location>
        <begin position="24"/>
        <end position="128"/>
    </location>
</feature>
<evidence type="ECO:0000256" key="7">
    <source>
        <dbReference type="ARBA" id="ARBA00022741"/>
    </source>
</evidence>
<dbReference type="PROSITE" id="PS00018">
    <property type="entry name" value="EF_HAND_1"/>
    <property type="match status" value="1"/>
</dbReference>
<dbReference type="FunFam" id="3.30.200.20:FF:001120">
    <property type="entry name" value="Putative DUF26-domain receptor-like protein kinase family protein"/>
    <property type="match status" value="1"/>
</dbReference>
<comment type="caution">
    <text evidence="17">The sequence shown here is derived from an EMBL/GenBank/DDBJ whole genome shotgun (WGS) entry which is preliminary data.</text>
</comment>
<dbReference type="SMART" id="SM00220">
    <property type="entry name" value="S_TKc"/>
    <property type="match status" value="2"/>
</dbReference>
<gene>
    <name evidence="17" type="ORF">HU200_034421</name>
</gene>
<reference evidence="17" key="1">
    <citation type="submission" date="2020-07" db="EMBL/GenBank/DDBJ databases">
        <title>Genome sequence and genetic diversity analysis of an under-domesticated orphan crop, white fonio (Digitaria exilis).</title>
        <authorList>
            <person name="Bennetzen J.L."/>
            <person name="Chen S."/>
            <person name="Ma X."/>
            <person name="Wang X."/>
            <person name="Yssel A.E.J."/>
            <person name="Chaluvadi S.R."/>
            <person name="Johnson M."/>
            <person name="Gangashetty P."/>
            <person name="Hamidou F."/>
            <person name="Sanogo M.D."/>
            <person name="Zwaenepoel A."/>
            <person name="Wallace J."/>
            <person name="Van De Peer Y."/>
            <person name="Van Deynze A."/>
        </authorList>
    </citation>
    <scope>NUCLEOTIDE SEQUENCE</scope>
    <source>
        <tissue evidence="17">Leaves</tissue>
    </source>
</reference>
<comment type="subcellular location">
    <subcellularLocation>
        <location evidence="1">Membrane</location>
        <topology evidence="1">Single-pass membrane protein</topology>
    </subcellularLocation>
</comment>
<evidence type="ECO:0000313" key="18">
    <source>
        <dbReference type="Proteomes" id="UP000636709"/>
    </source>
</evidence>
<evidence type="ECO:0000256" key="4">
    <source>
        <dbReference type="ARBA" id="ARBA00022692"/>
    </source>
</evidence>
<dbReference type="InterPro" id="IPR038408">
    <property type="entry name" value="GNK2_sf"/>
</dbReference>
<dbReference type="EMBL" id="JACEFO010001827">
    <property type="protein sequence ID" value="KAF8700477.1"/>
    <property type="molecule type" value="Genomic_DNA"/>
</dbReference>
<keyword evidence="11" id="KW-0472">Membrane</keyword>
<dbReference type="GO" id="GO:0005524">
    <property type="term" value="F:ATP binding"/>
    <property type="evidence" value="ECO:0007669"/>
    <property type="project" value="UniProtKB-KW"/>
</dbReference>
<evidence type="ECO:0000256" key="11">
    <source>
        <dbReference type="ARBA" id="ARBA00023136"/>
    </source>
</evidence>
<dbReference type="InterPro" id="IPR011009">
    <property type="entry name" value="Kinase-like_dom_sf"/>
</dbReference>
<dbReference type="OrthoDB" id="4062651at2759"/>
<feature type="domain" description="Gnk2-homologous" evidence="16">
    <location>
        <begin position="134"/>
        <end position="244"/>
    </location>
</feature>
<evidence type="ECO:0000259" key="15">
    <source>
        <dbReference type="PROSITE" id="PS50011"/>
    </source>
</evidence>
<dbReference type="Proteomes" id="UP000636709">
    <property type="component" value="Unassembled WGS sequence"/>
</dbReference>
<evidence type="ECO:0000256" key="5">
    <source>
        <dbReference type="ARBA" id="ARBA00022729"/>
    </source>
</evidence>
<evidence type="ECO:0000256" key="8">
    <source>
        <dbReference type="ARBA" id="ARBA00022777"/>
    </source>
</evidence>
<evidence type="ECO:0000256" key="13">
    <source>
        <dbReference type="SAM" id="MobiDB-lite"/>
    </source>
</evidence>
<evidence type="ECO:0000256" key="12">
    <source>
        <dbReference type="ARBA" id="ARBA00023180"/>
    </source>
</evidence>
<dbReference type="GO" id="GO:0006950">
    <property type="term" value="P:response to stress"/>
    <property type="evidence" value="ECO:0007669"/>
    <property type="project" value="UniProtKB-ARBA"/>
</dbReference>
<dbReference type="PROSITE" id="PS51473">
    <property type="entry name" value="GNK2"/>
    <property type="match status" value="2"/>
</dbReference>
<feature type="region of interest" description="Disordered" evidence="13">
    <location>
        <begin position="906"/>
        <end position="927"/>
    </location>
</feature>
<feature type="compositionally biased region" description="Low complexity" evidence="13">
    <location>
        <begin position="915"/>
        <end position="927"/>
    </location>
</feature>
<feature type="signal peptide" evidence="14">
    <location>
        <begin position="1"/>
        <end position="22"/>
    </location>
</feature>
<accession>A0A835BJX2</accession>
<proteinExistence type="predicted"/>
<dbReference type="InterPro" id="IPR000719">
    <property type="entry name" value="Prot_kinase_dom"/>
</dbReference>
<dbReference type="SUPFAM" id="SSF56112">
    <property type="entry name" value="Protein kinase-like (PK-like)"/>
    <property type="match status" value="2"/>
</dbReference>
<dbReference type="PANTHER" id="PTHR27002">
    <property type="entry name" value="RECEPTOR-LIKE SERINE/THREONINE-PROTEIN KINASE SD1-8"/>
    <property type="match status" value="1"/>
</dbReference>
<keyword evidence="12" id="KW-0325">Glycoprotein</keyword>
<evidence type="ECO:0000313" key="17">
    <source>
        <dbReference type="EMBL" id="KAF8700477.1"/>
    </source>
</evidence>
<dbReference type="AlphaFoldDB" id="A0A835BJX2"/>
<dbReference type="Gene3D" id="3.30.430.20">
    <property type="entry name" value="Gnk2 domain, C-X8-C-X2-C motif"/>
    <property type="match status" value="2"/>
</dbReference>
<organism evidence="17 18">
    <name type="scientific">Digitaria exilis</name>
    <dbReference type="NCBI Taxonomy" id="1010633"/>
    <lineage>
        <taxon>Eukaryota</taxon>
        <taxon>Viridiplantae</taxon>
        <taxon>Streptophyta</taxon>
        <taxon>Embryophyta</taxon>
        <taxon>Tracheophyta</taxon>
        <taxon>Spermatophyta</taxon>
        <taxon>Magnoliopsida</taxon>
        <taxon>Liliopsida</taxon>
        <taxon>Poales</taxon>
        <taxon>Poaceae</taxon>
        <taxon>PACMAD clade</taxon>
        <taxon>Panicoideae</taxon>
        <taxon>Panicodae</taxon>
        <taxon>Paniceae</taxon>
        <taxon>Anthephorinae</taxon>
        <taxon>Digitaria</taxon>
    </lineage>
</organism>
<evidence type="ECO:0000256" key="10">
    <source>
        <dbReference type="ARBA" id="ARBA00022989"/>
    </source>
</evidence>
<keyword evidence="7" id="KW-0547">Nucleotide-binding</keyword>
<dbReference type="InterPro" id="IPR008271">
    <property type="entry name" value="Ser/Thr_kinase_AS"/>
</dbReference>
<dbReference type="CDD" id="cd23509">
    <property type="entry name" value="Gnk2-like"/>
    <property type="match status" value="2"/>
</dbReference>
<keyword evidence="9" id="KW-0067">ATP-binding</keyword>
<evidence type="ECO:0000256" key="6">
    <source>
        <dbReference type="ARBA" id="ARBA00022737"/>
    </source>
</evidence>
<keyword evidence="5 14" id="KW-0732">Signal</keyword>
<feature type="domain" description="Protein kinase" evidence="15">
    <location>
        <begin position="669"/>
        <end position="898"/>
    </location>
</feature>
<dbReference type="Gene3D" id="1.10.510.10">
    <property type="entry name" value="Transferase(Phosphotransferase) domain 1"/>
    <property type="match status" value="2"/>
</dbReference>
<evidence type="ECO:0000259" key="16">
    <source>
        <dbReference type="PROSITE" id="PS51473"/>
    </source>
</evidence>
<keyword evidence="2" id="KW-0723">Serine/threonine-protein kinase</keyword>
<keyword evidence="6" id="KW-0677">Repeat</keyword>
<dbReference type="Pfam" id="PF01657">
    <property type="entry name" value="Stress-antifung"/>
    <property type="match status" value="2"/>
</dbReference>
<evidence type="ECO:0000256" key="3">
    <source>
        <dbReference type="ARBA" id="ARBA00022679"/>
    </source>
</evidence>
<dbReference type="PROSITE" id="PS00108">
    <property type="entry name" value="PROTEIN_KINASE_ST"/>
    <property type="match status" value="2"/>
</dbReference>
<keyword evidence="3" id="KW-0808">Transferase</keyword>
<keyword evidence="4" id="KW-0812">Transmembrane</keyword>
<evidence type="ECO:0000256" key="1">
    <source>
        <dbReference type="ARBA" id="ARBA00004167"/>
    </source>
</evidence>
<dbReference type="Gene3D" id="3.30.200.20">
    <property type="entry name" value="Phosphorylase Kinase, domain 1"/>
    <property type="match status" value="2"/>
</dbReference>
<keyword evidence="18" id="KW-1185">Reference proteome</keyword>
<feature type="domain" description="Protein kinase" evidence="15">
    <location>
        <begin position="312"/>
        <end position="555"/>
    </location>
</feature>
<dbReference type="FunFam" id="3.30.430.20:FF:000004">
    <property type="entry name" value="Receptor-like serine-threonine protein kinase"/>
    <property type="match status" value="1"/>
</dbReference>
<keyword evidence="10" id="KW-1133">Transmembrane helix</keyword>
<dbReference type="InterPro" id="IPR018247">
    <property type="entry name" value="EF_Hand_1_Ca_BS"/>
</dbReference>
<keyword evidence="8" id="KW-0418">Kinase</keyword>
<evidence type="ECO:0000256" key="14">
    <source>
        <dbReference type="SAM" id="SignalP"/>
    </source>
</evidence>
<dbReference type="Pfam" id="PF00069">
    <property type="entry name" value="Pkinase"/>
    <property type="match status" value="2"/>
</dbReference>
<name>A0A835BJX2_9POAL</name>
<dbReference type="GO" id="GO:0005886">
    <property type="term" value="C:plasma membrane"/>
    <property type="evidence" value="ECO:0007669"/>
    <property type="project" value="TreeGrafter"/>
</dbReference>
<dbReference type="PANTHER" id="PTHR27002:SF1040">
    <property type="entry name" value="OS07G0538400 PROTEIN"/>
    <property type="match status" value="1"/>
</dbReference>
<protein>
    <submittedName>
        <fullName evidence="17">Uncharacterized protein</fullName>
    </submittedName>
</protein>
<sequence length="927" mass="100157">MAHHLLLPVAAILAAAIAVVPAAGYPWTVCDQSSNFSANSVYQANLDLAAAILPKNASTSPELFATAAVGAIPNQLWAMGLCRGDINGTGCLSCLTQAFIDLPNDCSYDRDGTIYYDPCILHYSTLPANDTSPTLGTYTINNDANVTSDPGRFMNILAALINATVEHAASNSTARLFATGEADLDDQEFPKVYSLAQCRPDWTPAQCRECFASIVAANLAAFGGYIGGRVLALNCTYRYETEPFFNGPAMVTIASPISPAPAPAPAPKPELAPAVPPTVGTPPDAGLLAEDMEAVDSMMIDVSTLRAATGDFDESNKLGEGGFGAGVLPDGNEIAVKRLSKSSTQGVEELKNELALVAKLKHKNLVRLVGVCLEQKERLLVYEFQLDWGQRYRIINGIARGLQYLHEDSQLKVVHRDLKASNILLDANMNPKISDFGLARIFGRDQTQAITSQYLMRGNYSVKSDAFSFGVMVLEIVTGRKNNNDGNEPQQSGDLLTTVWEHWEAGTVPELVDPSMSGNFSVGDMLRCVHVGLLCVQGDPAARPVMSSRHGHPPRAVQAGVLGQEQRQYHDLANGIGAGLDVAVRAQNSFQQLVQSSSPLGEAIFLGTTPATTGGVVLPALAALNLVAFLCLRKRRRPIAHSKQQTEDIEMVDSMMIDVCTLRDATGDFDESNKLGEGDFGAVYKEIAVKRLSNSSTQGVEELKNELALVAKLKHKNLVRLVGVCLEQKERLLVYEFYLHEDSQLKVVHRDLKASNILLDENMNPKISDFGLARIFGRDQTQAVTSRVVGTYGYMAPEYQMRGNYSVKSDAFSFGVMVLEIVTGRKNSSSSEGYYRPQQSEEDLLTTVWEHWEAGTVAELVDPSMDSSFPVGDVIRCADPAARPVMSSVVMMLGRDTVTLQAPSKPGLFARQNSTDDTAASTASLTG</sequence>
<dbReference type="FunFam" id="1.10.510.10:FF:000129">
    <property type="entry name" value="cysteine-rich receptor-like protein kinase 10"/>
    <property type="match status" value="2"/>
</dbReference>
<dbReference type="InterPro" id="IPR002902">
    <property type="entry name" value="GNK2"/>
</dbReference>